<dbReference type="Proteomes" id="UP000613177">
    <property type="component" value="Unassembled WGS sequence"/>
</dbReference>
<name>A0A8H7SWD3_9FUNG</name>
<dbReference type="GO" id="GO:0003723">
    <property type="term" value="F:RNA binding"/>
    <property type="evidence" value="ECO:0007669"/>
    <property type="project" value="TreeGrafter"/>
</dbReference>
<dbReference type="EMBL" id="JAEPRE010000034">
    <property type="protein sequence ID" value="KAG2235363.1"/>
    <property type="molecule type" value="Genomic_DNA"/>
</dbReference>
<dbReference type="SUPFAM" id="SSF89550">
    <property type="entry name" value="PHP domain-like"/>
    <property type="match status" value="1"/>
</dbReference>
<dbReference type="AlphaFoldDB" id="A0A8H7SWD3"/>
<organism evidence="4 5">
    <name type="scientific">Thamnidium elegans</name>
    <dbReference type="NCBI Taxonomy" id="101142"/>
    <lineage>
        <taxon>Eukaryota</taxon>
        <taxon>Fungi</taxon>
        <taxon>Fungi incertae sedis</taxon>
        <taxon>Mucoromycota</taxon>
        <taxon>Mucoromycotina</taxon>
        <taxon>Mucoromycetes</taxon>
        <taxon>Mucorales</taxon>
        <taxon>Mucorineae</taxon>
        <taxon>Mucoraceae</taxon>
        <taxon>Thamnidium</taxon>
    </lineage>
</organism>
<evidence type="ECO:0000256" key="2">
    <source>
        <dbReference type="ARBA" id="ARBA00007331"/>
    </source>
</evidence>
<dbReference type="PANTHER" id="PTHR13031">
    <property type="entry name" value="RIBONUCLEASE P SUBUNIT P30"/>
    <property type="match status" value="1"/>
</dbReference>
<gene>
    <name evidence="4" type="ORF">INT48_004982</name>
</gene>
<reference evidence="4" key="1">
    <citation type="submission" date="2021-01" db="EMBL/GenBank/DDBJ databases">
        <title>Metabolic potential, ecology and presence of endohyphal bacteria is reflected in genomic diversity of Mucoromycotina.</title>
        <authorList>
            <person name="Muszewska A."/>
            <person name="Okrasinska A."/>
            <person name="Steczkiewicz K."/>
            <person name="Drgas O."/>
            <person name="Orlowska M."/>
            <person name="Perlinska-Lenart U."/>
            <person name="Aleksandrzak-Piekarczyk T."/>
            <person name="Szatraj K."/>
            <person name="Zielenkiewicz U."/>
            <person name="Pilsyk S."/>
            <person name="Malc E."/>
            <person name="Mieczkowski P."/>
            <person name="Kruszewska J.S."/>
            <person name="Biernat P."/>
            <person name="Pawlowska J."/>
        </authorList>
    </citation>
    <scope>NUCLEOTIDE SEQUENCE</scope>
    <source>
        <strain evidence="4">WA0000018081</strain>
    </source>
</reference>
<protein>
    <submittedName>
        <fullName evidence="4">Uncharacterized protein</fullName>
    </submittedName>
</protein>
<dbReference type="PANTHER" id="PTHR13031:SF0">
    <property type="entry name" value="RIBONUCLEASE P PROTEIN SUBUNIT P30"/>
    <property type="match status" value="1"/>
</dbReference>
<dbReference type="GO" id="GO:0005655">
    <property type="term" value="C:nucleolar ribonuclease P complex"/>
    <property type="evidence" value="ECO:0007669"/>
    <property type="project" value="TreeGrafter"/>
</dbReference>
<dbReference type="InterPro" id="IPR016195">
    <property type="entry name" value="Pol/histidinol_Pase-like"/>
</dbReference>
<proteinExistence type="inferred from homology"/>
<dbReference type="Pfam" id="PF01876">
    <property type="entry name" value="RNase_P_p30"/>
    <property type="match status" value="1"/>
</dbReference>
<dbReference type="InterPro" id="IPR002738">
    <property type="entry name" value="RNase_P_p30"/>
</dbReference>
<comment type="subcellular location">
    <subcellularLocation>
        <location evidence="1">Nucleus</location>
    </subcellularLocation>
</comment>
<evidence type="ECO:0000256" key="3">
    <source>
        <dbReference type="ARBA" id="ARBA00022694"/>
    </source>
</evidence>
<keyword evidence="5" id="KW-1185">Reference proteome</keyword>
<accession>A0A8H7SWD3</accession>
<evidence type="ECO:0000313" key="5">
    <source>
        <dbReference type="Proteomes" id="UP000613177"/>
    </source>
</evidence>
<comment type="caution">
    <text evidence="4">The sequence shown here is derived from an EMBL/GenBank/DDBJ whole genome shotgun (WGS) entry which is preliminary data.</text>
</comment>
<keyword evidence="3" id="KW-0819">tRNA processing</keyword>
<evidence type="ECO:0000313" key="4">
    <source>
        <dbReference type="EMBL" id="KAG2235363.1"/>
    </source>
</evidence>
<comment type="similarity">
    <text evidence="2">Belongs to the eukaryotic/archaeal RNase P protein component 3 family.</text>
</comment>
<evidence type="ECO:0000256" key="1">
    <source>
        <dbReference type="ARBA" id="ARBA00004123"/>
    </source>
</evidence>
<dbReference type="GO" id="GO:0008033">
    <property type="term" value="P:tRNA processing"/>
    <property type="evidence" value="ECO:0007669"/>
    <property type="project" value="UniProtKB-KW"/>
</dbReference>
<dbReference type="Gene3D" id="3.20.20.140">
    <property type="entry name" value="Metal-dependent hydrolases"/>
    <property type="match status" value="1"/>
</dbReference>
<sequence length="189" mass="21604">MEGKKIPTVSEKYDIAIEPLNCQFPLTILTRVTIDTNEPLQQGIIQQLRKEFDLIALRTSNLSIFKEACASYDIDIISLSCTERMSFELNSVDINKALERHVFFELCYANAIRDVQARTYTMQVAKQLFEYGHGKKLIISSEAEIVSELRNPADVFYFAKSIGLPNDKAKFTVEKNCEQLLNIARNKKD</sequence>